<evidence type="ECO:0000313" key="2">
    <source>
        <dbReference type="Proteomes" id="UP001152622"/>
    </source>
</evidence>
<accession>A0A9Q1ENB0</accession>
<keyword evidence="2" id="KW-1185">Reference proteome</keyword>
<proteinExistence type="predicted"/>
<comment type="caution">
    <text evidence="1">The sequence shown here is derived from an EMBL/GenBank/DDBJ whole genome shotgun (WGS) entry which is preliminary data.</text>
</comment>
<name>A0A9Q1ENB0_SYNKA</name>
<dbReference type="EMBL" id="JAINUF010000015">
    <property type="protein sequence ID" value="KAJ8341875.1"/>
    <property type="molecule type" value="Genomic_DNA"/>
</dbReference>
<organism evidence="1 2">
    <name type="scientific">Synaphobranchus kaupii</name>
    <name type="common">Kaup's arrowtooth eel</name>
    <dbReference type="NCBI Taxonomy" id="118154"/>
    <lineage>
        <taxon>Eukaryota</taxon>
        <taxon>Metazoa</taxon>
        <taxon>Chordata</taxon>
        <taxon>Craniata</taxon>
        <taxon>Vertebrata</taxon>
        <taxon>Euteleostomi</taxon>
        <taxon>Actinopterygii</taxon>
        <taxon>Neopterygii</taxon>
        <taxon>Teleostei</taxon>
        <taxon>Anguilliformes</taxon>
        <taxon>Synaphobranchidae</taxon>
        <taxon>Synaphobranchus</taxon>
    </lineage>
</organism>
<gene>
    <name evidence="1" type="ORF">SKAU_G00341660</name>
</gene>
<reference evidence="1" key="1">
    <citation type="journal article" date="2023" name="Science">
        <title>Genome structures resolve the early diversification of teleost fishes.</title>
        <authorList>
            <person name="Parey E."/>
            <person name="Louis A."/>
            <person name="Montfort J."/>
            <person name="Bouchez O."/>
            <person name="Roques C."/>
            <person name="Iampietro C."/>
            <person name="Lluch J."/>
            <person name="Castinel A."/>
            <person name="Donnadieu C."/>
            <person name="Desvignes T."/>
            <person name="Floi Bucao C."/>
            <person name="Jouanno E."/>
            <person name="Wen M."/>
            <person name="Mejri S."/>
            <person name="Dirks R."/>
            <person name="Jansen H."/>
            <person name="Henkel C."/>
            <person name="Chen W.J."/>
            <person name="Zahm M."/>
            <person name="Cabau C."/>
            <person name="Klopp C."/>
            <person name="Thompson A.W."/>
            <person name="Robinson-Rechavi M."/>
            <person name="Braasch I."/>
            <person name="Lecointre G."/>
            <person name="Bobe J."/>
            <person name="Postlethwait J.H."/>
            <person name="Berthelot C."/>
            <person name="Roest Crollius H."/>
            <person name="Guiguen Y."/>
        </authorList>
    </citation>
    <scope>NUCLEOTIDE SEQUENCE</scope>
    <source>
        <strain evidence="1">WJC10195</strain>
    </source>
</reference>
<dbReference type="AlphaFoldDB" id="A0A9Q1ENB0"/>
<dbReference type="Proteomes" id="UP001152622">
    <property type="component" value="Chromosome 15"/>
</dbReference>
<protein>
    <submittedName>
        <fullName evidence="1">Uncharacterized protein</fullName>
    </submittedName>
</protein>
<sequence length="98" mass="11048">MQRSAQLGYIGAKRRSGTGHSWHCWLLTHNPSPIPPVRGSEWAQCLHSETCSLPSEGEQPGERQFSGTVRAHCSPVRLNQTKPRLRRHCGTGVWAHRR</sequence>
<evidence type="ECO:0000313" key="1">
    <source>
        <dbReference type="EMBL" id="KAJ8341875.1"/>
    </source>
</evidence>